<gene>
    <name evidence="4" type="ORF">SAMN05216409_10959</name>
</gene>
<sequence length="313" mass="36407">MRHAESAAKNDAPESHMEHSAFHYREDEVRTAVNKRKRALTKRYGKQPSLMEESKMQARQRFLTAAYYQNMRNYFLGDIELLKVTKPQADTPEEAESVATMLIAQNELMAWILDYTAGQPIRQIEDSFEKVISAYENYQLALGRYENELKMSPLGLDQLEDYEDCLQLIGIAILFNRKDLLERITKIVDPGYATEDTLYEELVGGLLPNRAEIDEWYHDKPYTTLIYAMYAETKDEASKLLNQYCKEWYPAFKHTTWHDTHLSMTSTEGAYFGYWSFEAGAVAYLYDIDDSQISHMVYPKDLVAYARNQKLAQ</sequence>
<dbReference type="Gene3D" id="1.10.3920.10">
    <property type="entry name" value="PA2201 C-terminal domain-like"/>
    <property type="match status" value="1"/>
</dbReference>
<evidence type="ECO:0000259" key="3">
    <source>
        <dbReference type="Pfam" id="PF08929"/>
    </source>
</evidence>
<accession>A0A9X8ME58</accession>
<name>A0A9X8ME58_9PSED</name>
<dbReference type="EMBL" id="FOEV01000009">
    <property type="protein sequence ID" value="SEQ83609.1"/>
    <property type="molecule type" value="Genomic_DNA"/>
</dbReference>
<evidence type="ECO:0000313" key="5">
    <source>
        <dbReference type="Proteomes" id="UP000183210"/>
    </source>
</evidence>
<evidence type="ECO:0000256" key="1">
    <source>
        <dbReference type="SAM" id="MobiDB-lite"/>
    </source>
</evidence>
<protein>
    <recommendedName>
        <fullName evidence="6">PoNi C-terminal domain-containing protein</fullName>
    </recommendedName>
</protein>
<dbReference type="RefSeq" id="WP_159435105.1">
    <property type="nucleotide sequence ID" value="NZ_FOEV01000009.1"/>
</dbReference>
<feature type="domain" description="PoNi N-terminal" evidence="2">
    <location>
        <begin position="100"/>
        <end position="184"/>
    </location>
</feature>
<dbReference type="Pfam" id="PF08929">
    <property type="entry name" value="PoNi_C"/>
    <property type="match status" value="1"/>
</dbReference>
<dbReference type="InterPro" id="IPR015024">
    <property type="entry name" value="PoNi_N"/>
</dbReference>
<comment type="caution">
    <text evidence="4">The sequence shown here is derived from an EMBL/GenBank/DDBJ whole genome shotgun (WGS) entry which is preliminary data.</text>
</comment>
<evidence type="ECO:0000313" key="4">
    <source>
        <dbReference type="EMBL" id="SEQ83609.1"/>
    </source>
</evidence>
<feature type="region of interest" description="Disordered" evidence="1">
    <location>
        <begin position="1"/>
        <end position="26"/>
    </location>
</feature>
<evidence type="ECO:0008006" key="6">
    <source>
        <dbReference type="Google" id="ProtNLM"/>
    </source>
</evidence>
<proteinExistence type="predicted"/>
<dbReference type="Pfam" id="PF08928">
    <property type="entry name" value="PoNi_N"/>
    <property type="match status" value="1"/>
</dbReference>
<dbReference type="InterPro" id="IPR015025">
    <property type="entry name" value="PoNi_C"/>
</dbReference>
<dbReference type="InterPro" id="IPR028983">
    <property type="entry name" value="PA2201-like_C"/>
</dbReference>
<dbReference type="AlphaFoldDB" id="A0A9X8ME58"/>
<dbReference type="Proteomes" id="UP000183210">
    <property type="component" value="Unassembled WGS sequence"/>
</dbReference>
<organism evidence="4 5">
    <name type="scientific">Pseudomonas lutea</name>
    <dbReference type="NCBI Taxonomy" id="243924"/>
    <lineage>
        <taxon>Bacteria</taxon>
        <taxon>Pseudomonadati</taxon>
        <taxon>Pseudomonadota</taxon>
        <taxon>Gammaproteobacteria</taxon>
        <taxon>Pseudomonadales</taxon>
        <taxon>Pseudomonadaceae</taxon>
        <taxon>Pseudomonas</taxon>
    </lineage>
</organism>
<dbReference type="SUPFAM" id="SSF140731">
    <property type="entry name" value="PA2201 C-terminal domain-like"/>
    <property type="match status" value="1"/>
</dbReference>
<feature type="domain" description="PoNi C-terminal" evidence="3">
    <location>
        <begin position="195"/>
        <end position="302"/>
    </location>
</feature>
<evidence type="ECO:0000259" key="2">
    <source>
        <dbReference type="Pfam" id="PF08928"/>
    </source>
</evidence>
<reference evidence="4 5" key="1">
    <citation type="submission" date="2016-10" db="EMBL/GenBank/DDBJ databases">
        <authorList>
            <person name="Varghese N."/>
            <person name="Submissions S."/>
        </authorList>
    </citation>
    <scope>NUCLEOTIDE SEQUENCE [LARGE SCALE GENOMIC DNA]</scope>
    <source>
        <strain evidence="4 5">LMG 21974</strain>
    </source>
</reference>
<dbReference type="GeneID" id="300268919"/>